<geneLocation type="plasmid" evidence="2 3">
    <name>pDAETH-3</name>
</geneLocation>
<name>A0ABN6RP74_9DEIO</name>
<evidence type="ECO:0000313" key="2">
    <source>
        <dbReference type="EMBL" id="BDP44544.1"/>
    </source>
</evidence>
<protein>
    <recommendedName>
        <fullName evidence="4">Restriction endonuclease type IV Mrr domain-containing protein</fullName>
    </recommendedName>
</protein>
<evidence type="ECO:0000313" key="3">
    <source>
        <dbReference type="Proteomes" id="UP001064971"/>
    </source>
</evidence>
<evidence type="ECO:0008006" key="4">
    <source>
        <dbReference type="Google" id="ProtNLM"/>
    </source>
</evidence>
<evidence type="ECO:0000256" key="1">
    <source>
        <dbReference type="SAM" id="MobiDB-lite"/>
    </source>
</evidence>
<dbReference type="Proteomes" id="UP001064971">
    <property type="component" value="Plasmid pDAETH-3"/>
</dbReference>
<reference evidence="2" key="1">
    <citation type="submission" date="2022-07" db="EMBL/GenBank/DDBJ databases">
        <title>Complete Genome Sequence of the Radioresistant Bacterium Deinococcus aetherius ST0316, Isolated from the Air Dust collected in Lower Stratosphere above Japan.</title>
        <authorList>
            <person name="Satoh K."/>
            <person name="Hagiwara K."/>
            <person name="Katsumata K."/>
            <person name="Kubo A."/>
            <person name="Yokobori S."/>
            <person name="Yamagishi A."/>
            <person name="Oono Y."/>
            <person name="Narumi I."/>
        </authorList>
    </citation>
    <scope>NUCLEOTIDE SEQUENCE</scope>
    <source>
        <strain evidence="2">ST0316</strain>
        <plasmid evidence="2">pDAETH-3</plasmid>
    </source>
</reference>
<organism evidence="2 3">
    <name type="scientific">Deinococcus aetherius</name>
    <dbReference type="NCBI Taxonomy" id="200252"/>
    <lineage>
        <taxon>Bacteria</taxon>
        <taxon>Thermotogati</taxon>
        <taxon>Deinococcota</taxon>
        <taxon>Deinococci</taxon>
        <taxon>Deinococcales</taxon>
        <taxon>Deinococcaceae</taxon>
        <taxon>Deinococcus</taxon>
    </lineage>
</organism>
<gene>
    <name evidence="2" type="ORF">DAETH_45130</name>
</gene>
<proteinExistence type="predicted"/>
<feature type="region of interest" description="Disordered" evidence="1">
    <location>
        <begin position="156"/>
        <end position="194"/>
    </location>
</feature>
<accession>A0ABN6RP74</accession>
<keyword evidence="2" id="KW-0614">Plasmid</keyword>
<feature type="compositionally biased region" description="Low complexity" evidence="1">
    <location>
        <begin position="164"/>
        <end position="173"/>
    </location>
</feature>
<dbReference type="EMBL" id="AP026563">
    <property type="protein sequence ID" value="BDP44544.1"/>
    <property type="molecule type" value="Genomic_DNA"/>
</dbReference>
<keyword evidence="3" id="KW-1185">Reference proteome</keyword>
<sequence>MKDVTLPAAPQALAPLPTWLSQPVGRAMNPPVHTRLQELPYHELSWQDFERLCLCLAQRDAAVEGCRLYGEQGDAQAGIDLYARELDGEQYVVYQCKRVEDFGPARIKAAVEKFLEEDGFVGRDRTSAFVLCTMESLRGKQRDDMFREQQGCWRPTTSSSSVGTRTNSTTCSSRRPRSWTISSGAPGSRPFAVRTRRGRWEIVSTPPTSCSCARGSGRFTRQCSSNMTPAWP</sequence>